<dbReference type="InterPro" id="IPR042099">
    <property type="entry name" value="ANL_N_sf"/>
</dbReference>
<dbReference type="Gene3D" id="3.30.300.30">
    <property type="match status" value="1"/>
</dbReference>
<dbReference type="Pfam" id="PF00501">
    <property type="entry name" value="AMP-binding"/>
    <property type="match status" value="1"/>
</dbReference>
<dbReference type="InterPro" id="IPR045851">
    <property type="entry name" value="AMP-bd_C_sf"/>
</dbReference>
<proteinExistence type="predicted"/>
<evidence type="ECO:0000313" key="3">
    <source>
        <dbReference type="EMBL" id="UYG16702.1"/>
    </source>
</evidence>
<protein>
    <submittedName>
        <fullName evidence="3">AMP-binding protein</fullName>
    </submittedName>
</protein>
<dbReference type="PANTHER" id="PTHR43201">
    <property type="entry name" value="ACYL-COA SYNTHETASE"/>
    <property type="match status" value="1"/>
</dbReference>
<sequence>MPVSDASRAPSVPAALAEAAHRSPHAVALEHRGRRRTYARLLDDVARLARGLYELGVRPGHRVAIVCEMHPEAVIAFHAALRIGAVAVLHDPTSTARELRRAFEDHSAVVAIADRQAIPALRHLPPDVHPKAVIAVDPPCRTSVRVRRAMQARLAAVQHLRRLPLRHRPRPLDHAIPWRLLLASSPLSPAHPQPAARDLALLQYTIGADGELLGAMLTHANLVASARQLGSLWRDEVSACVCATVPLHEPAGAYVGLISALLDGGSLVLAPSTDDALAALRRGRATVLAATPPVLHRLARAAAETGGDLSAVHRALTLQQDLDAELARRWRELTRCPVDIGYVRAECGISVAGTFDAEHPDALGRALPEVRVSVGADAELFIAGPQVFHGYWNRPDETAHVLSGDGWMRTGDRAHLAAGRGIDHLLASRARIVTPDGRSVSPLEVAATLMGHPDVVEARVGGTALDGGGEEVEAAVVLRDGSACTAEDLRRFVGQRLSPVKVPARIAILAGGAAQ</sequence>
<dbReference type="RefSeq" id="WP_263593915.1">
    <property type="nucleotide sequence ID" value="NZ_CP107020.1"/>
</dbReference>
<dbReference type="InterPro" id="IPR000873">
    <property type="entry name" value="AMP-dep_synth/lig_dom"/>
</dbReference>
<dbReference type="SUPFAM" id="SSF56801">
    <property type="entry name" value="Acetyl-CoA synthetase-like"/>
    <property type="match status" value="1"/>
</dbReference>
<keyword evidence="4" id="KW-1185">Reference proteome</keyword>
<dbReference type="PANTHER" id="PTHR43201:SF32">
    <property type="entry name" value="2-SUCCINYLBENZOATE--COA LIGASE, CHLOROPLASTIC_PEROXISOMAL"/>
    <property type="match status" value="1"/>
</dbReference>
<evidence type="ECO:0000313" key="4">
    <source>
        <dbReference type="Proteomes" id="UP001164305"/>
    </source>
</evidence>
<reference evidence="3" key="1">
    <citation type="submission" date="2022-10" db="EMBL/GenBank/DDBJ databases">
        <title>Whole-Genome Sequencing of Brachybacterium huguangmaarense BRM-3, Isolated from Betula schmidtii.</title>
        <authorList>
            <person name="Haam D."/>
        </authorList>
    </citation>
    <scope>NUCLEOTIDE SEQUENCE</scope>
    <source>
        <strain evidence="3">BRM-3</strain>
    </source>
</reference>
<name>A0ABY6G0I0_9MICO</name>
<dbReference type="InterPro" id="IPR025110">
    <property type="entry name" value="AMP-bd_C"/>
</dbReference>
<accession>A0ABY6G0I0</accession>
<dbReference type="Gene3D" id="3.40.50.12780">
    <property type="entry name" value="N-terminal domain of ligase-like"/>
    <property type="match status" value="1"/>
</dbReference>
<dbReference type="EMBL" id="CP107020">
    <property type="protein sequence ID" value="UYG16702.1"/>
    <property type="molecule type" value="Genomic_DNA"/>
</dbReference>
<dbReference type="Pfam" id="PF13193">
    <property type="entry name" value="AMP-binding_C"/>
    <property type="match status" value="1"/>
</dbReference>
<feature type="domain" description="AMP-dependent synthetase/ligase" evidence="1">
    <location>
        <begin position="17"/>
        <end position="392"/>
    </location>
</feature>
<feature type="domain" description="AMP-binding enzyme C-terminal" evidence="2">
    <location>
        <begin position="444"/>
        <end position="509"/>
    </location>
</feature>
<evidence type="ECO:0000259" key="1">
    <source>
        <dbReference type="Pfam" id="PF00501"/>
    </source>
</evidence>
<dbReference type="Proteomes" id="UP001164305">
    <property type="component" value="Chromosome"/>
</dbReference>
<gene>
    <name evidence="3" type="ORF">BRM3_14060</name>
</gene>
<evidence type="ECO:0000259" key="2">
    <source>
        <dbReference type="Pfam" id="PF13193"/>
    </source>
</evidence>
<organism evidence="3 4">
    <name type="scientific">Brachybacterium huguangmaarense</name>
    <dbReference type="NCBI Taxonomy" id="1652028"/>
    <lineage>
        <taxon>Bacteria</taxon>
        <taxon>Bacillati</taxon>
        <taxon>Actinomycetota</taxon>
        <taxon>Actinomycetes</taxon>
        <taxon>Micrococcales</taxon>
        <taxon>Dermabacteraceae</taxon>
        <taxon>Brachybacterium</taxon>
    </lineage>
</organism>